<dbReference type="InterPro" id="IPR036108">
    <property type="entry name" value="4pyrrol_syn_uPrphyn_synt_sf"/>
</dbReference>
<evidence type="ECO:0000256" key="4">
    <source>
        <dbReference type="ARBA" id="ARBA00023239"/>
    </source>
</evidence>
<proteinExistence type="inferred from homology"/>
<dbReference type="EMBL" id="JAHJDP010000065">
    <property type="protein sequence ID" value="MBU2691503.1"/>
    <property type="molecule type" value="Genomic_DNA"/>
</dbReference>
<accession>A0A948RUZ7</accession>
<dbReference type="PANTHER" id="PTHR38042">
    <property type="entry name" value="UROPORPHYRINOGEN-III SYNTHASE, CHLOROPLASTIC"/>
    <property type="match status" value="1"/>
</dbReference>
<keyword evidence="5 9" id="KW-0627">Porphyrin biosynthesis</keyword>
<evidence type="ECO:0000256" key="3">
    <source>
        <dbReference type="ARBA" id="ARBA00013109"/>
    </source>
</evidence>
<protein>
    <recommendedName>
        <fullName evidence="7 9">Uroporphyrinogen-III synthase</fullName>
        <ecNumber evidence="3 9">4.2.1.75</ecNumber>
    </recommendedName>
</protein>
<evidence type="ECO:0000256" key="6">
    <source>
        <dbReference type="ARBA" id="ARBA00037589"/>
    </source>
</evidence>
<dbReference type="InterPro" id="IPR003754">
    <property type="entry name" value="4pyrrol_synth_uPrphyn_synth"/>
</dbReference>
<dbReference type="Proteomes" id="UP000777784">
    <property type="component" value="Unassembled WGS sequence"/>
</dbReference>
<dbReference type="SUPFAM" id="SSF69618">
    <property type="entry name" value="HemD-like"/>
    <property type="match status" value="1"/>
</dbReference>
<dbReference type="Pfam" id="PF02602">
    <property type="entry name" value="HEM4"/>
    <property type="match status" value="1"/>
</dbReference>
<dbReference type="CDD" id="cd06578">
    <property type="entry name" value="HemD"/>
    <property type="match status" value="1"/>
</dbReference>
<keyword evidence="4 9" id="KW-0456">Lyase</keyword>
<evidence type="ECO:0000256" key="1">
    <source>
        <dbReference type="ARBA" id="ARBA00004772"/>
    </source>
</evidence>
<comment type="catalytic activity">
    <reaction evidence="8 9">
        <text>hydroxymethylbilane = uroporphyrinogen III + H2O</text>
        <dbReference type="Rhea" id="RHEA:18965"/>
        <dbReference type="ChEBI" id="CHEBI:15377"/>
        <dbReference type="ChEBI" id="CHEBI:57308"/>
        <dbReference type="ChEBI" id="CHEBI:57845"/>
        <dbReference type="EC" id="4.2.1.75"/>
    </reaction>
</comment>
<dbReference type="EC" id="4.2.1.75" evidence="3 9"/>
<dbReference type="AlphaFoldDB" id="A0A948RUZ7"/>
<dbReference type="GO" id="GO:0006780">
    <property type="term" value="P:uroporphyrinogen III biosynthetic process"/>
    <property type="evidence" value="ECO:0007669"/>
    <property type="project" value="UniProtKB-UniRule"/>
</dbReference>
<comment type="pathway">
    <text evidence="1 9">Porphyrin-containing compound metabolism; protoporphyrin-IX biosynthesis; coproporphyrinogen-III from 5-aminolevulinate: step 3/4.</text>
</comment>
<organism evidence="11 12">
    <name type="scientific">Eiseniibacteriota bacterium</name>
    <dbReference type="NCBI Taxonomy" id="2212470"/>
    <lineage>
        <taxon>Bacteria</taxon>
        <taxon>Candidatus Eiseniibacteriota</taxon>
    </lineage>
</organism>
<name>A0A948RUZ7_UNCEI</name>
<feature type="domain" description="Tetrapyrrole biosynthesis uroporphyrinogen III synthase" evidence="10">
    <location>
        <begin position="11"/>
        <end position="214"/>
    </location>
</feature>
<dbReference type="InterPro" id="IPR039793">
    <property type="entry name" value="UROS/Hem4"/>
</dbReference>
<dbReference type="PANTHER" id="PTHR38042:SF1">
    <property type="entry name" value="UROPORPHYRINOGEN-III SYNTHASE, CHLOROPLASTIC"/>
    <property type="match status" value="1"/>
</dbReference>
<evidence type="ECO:0000313" key="11">
    <source>
        <dbReference type="EMBL" id="MBU2691503.1"/>
    </source>
</evidence>
<comment type="similarity">
    <text evidence="2 9">Belongs to the uroporphyrinogen-III synthase family.</text>
</comment>
<comment type="function">
    <text evidence="6 9">Catalyzes cyclization of the linear tetrapyrrole, hydroxymethylbilane, to the macrocyclic uroporphyrinogen III.</text>
</comment>
<reference evidence="11" key="1">
    <citation type="submission" date="2021-05" db="EMBL/GenBank/DDBJ databases">
        <title>Energy efficiency and biological interactions define the core microbiome of deep oligotrophic groundwater.</title>
        <authorList>
            <person name="Mehrshad M."/>
            <person name="Lopez-Fernandez M."/>
            <person name="Bell E."/>
            <person name="Bernier-Latmani R."/>
            <person name="Bertilsson S."/>
            <person name="Dopson M."/>
        </authorList>
    </citation>
    <scope>NUCLEOTIDE SEQUENCE</scope>
    <source>
        <strain evidence="11">Modern_marine.mb.64</strain>
    </source>
</reference>
<evidence type="ECO:0000256" key="8">
    <source>
        <dbReference type="ARBA" id="ARBA00048617"/>
    </source>
</evidence>
<dbReference type="GO" id="GO:0006782">
    <property type="term" value="P:protoporphyrinogen IX biosynthetic process"/>
    <property type="evidence" value="ECO:0007669"/>
    <property type="project" value="UniProtKB-UniRule"/>
</dbReference>
<sequence length="233" mass="24937">MTRAREQNRQWETSLKSIGIDVLNLPLIRFSPLKAPAAVDTAGFDWILFTSPQGVRSFFEAGLRPGAAQLGVLGEGTAGVLAACGYRDDLGARVRTGHELATFFCRMVKAPARVLLPGALKRLAQPKADLTQAGFSVTELPLYKTEPVPAAELPENPFKPGDVILFASPSAVTSFVLAYKERLPCAAIGETTAETARGEGFDPFVAENPDLPSLCRAVGLSPTSHVEELVEDD</sequence>
<evidence type="ECO:0000256" key="7">
    <source>
        <dbReference type="ARBA" id="ARBA00040167"/>
    </source>
</evidence>
<comment type="caution">
    <text evidence="11">The sequence shown here is derived from an EMBL/GenBank/DDBJ whole genome shotgun (WGS) entry which is preliminary data.</text>
</comment>
<evidence type="ECO:0000256" key="9">
    <source>
        <dbReference type="RuleBase" id="RU366031"/>
    </source>
</evidence>
<dbReference type="Gene3D" id="3.40.50.10090">
    <property type="match status" value="2"/>
</dbReference>
<evidence type="ECO:0000256" key="5">
    <source>
        <dbReference type="ARBA" id="ARBA00023244"/>
    </source>
</evidence>
<dbReference type="GO" id="GO:0004852">
    <property type="term" value="F:uroporphyrinogen-III synthase activity"/>
    <property type="evidence" value="ECO:0007669"/>
    <property type="project" value="UniProtKB-UniRule"/>
</dbReference>
<evidence type="ECO:0000259" key="10">
    <source>
        <dbReference type="Pfam" id="PF02602"/>
    </source>
</evidence>
<evidence type="ECO:0000313" key="12">
    <source>
        <dbReference type="Proteomes" id="UP000777784"/>
    </source>
</evidence>
<gene>
    <name evidence="11" type="ORF">KJ970_11300</name>
</gene>
<evidence type="ECO:0000256" key="2">
    <source>
        <dbReference type="ARBA" id="ARBA00008133"/>
    </source>
</evidence>